<comment type="catalytic activity">
    <reaction evidence="10">
        <text>glycerol + ATP = sn-glycerol 3-phosphate + ADP + H(+)</text>
        <dbReference type="Rhea" id="RHEA:21644"/>
        <dbReference type="ChEBI" id="CHEBI:15378"/>
        <dbReference type="ChEBI" id="CHEBI:17754"/>
        <dbReference type="ChEBI" id="CHEBI:30616"/>
        <dbReference type="ChEBI" id="CHEBI:57597"/>
        <dbReference type="ChEBI" id="CHEBI:456216"/>
        <dbReference type="EC" id="2.7.1.30"/>
    </reaction>
</comment>
<dbReference type="GeneID" id="20217531"/>
<evidence type="ECO:0000256" key="10">
    <source>
        <dbReference type="ARBA" id="ARBA00052101"/>
    </source>
</evidence>
<sequence length="552" mass="60805">MNFNKVLVGAIDQGTSSSRFLIFDTKTSELVTYHQIDIKASYPEKGWVEEDPLEILDSINACIDQALDNLIKLDISPLCIQTIGITNQRETTVAFDISTGKPLHNAIVWLDTRTTDTVNELLKKIPGRDKNHLKPRCGLPLSTYFSAVKMKWLIDSSEKVQSAMRDGVCRFSTVDSWLLWNLTGGSKSGKFLTDVTNASRTMLMNIYSLTWDPVLLEFFGIPQNVLPEIRSSCEIYGRMSGGKLDGVPISGILGDQQAALYGHGCLSEGQAKNTYGTGCFMLCSTGTQVISSKRGLLSTVAYKAGPNKPTFYALEGSVAIAGAATNWLRDNMGIIKNTNEFETLAKSVSDTQNCYFVPAFSGLFFPYWESHARGIICGLSQSTTKAHLARATLEAICFQTVDVLEAIERDMNITLKVLNVDGGMSSNNLLLEMQADLLGVPVVRPSMLEMTALGVAKMAGQAEGVAVWNDHSNVYDDSTNDVFVPLITTASRRKRYMQWNKAIARSKNWELPDDEMIEADPREISSMFSCALFTVTSLAMYVFSELVADGYI</sequence>
<dbReference type="GO" id="GO:0005524">
    <property type="term" value="F:ATP binding"/>
    <property type="evidence" value="ECO:0007669"/>
    <property type="project" value="UniProtKB-KW"/>
</dbReference>
<dbReference type="EnsemblMetazoa" id="HelroT93977">
    <property type="protein sequence ID" value="HelroP93977"/>
    <property type="gene ID" value="HelroG93977"/>
</dbReference>
<evidence type="ECO:0000256" key="3">
    <source>
        <dbReference type="ARBA" id="ARBA00012099"/>
    </source>
</evidence>
<evidence type="ECO:0000256" key="6">
    <source>
        <dbReference type="ARBA" id="ARBA00022777"/>
    </source>
</evidence>
<dbReference type="PROSITE" id="PS00445">
    <property type="entry name" value="FGGY_KINASES_2"/>
    <property type="match status" value="1"/>
</dbReference>
<evidence type="ECO:0000313" key="17">
    <source>
        <dbReference type="Proteomes" id="UP000015101"/>
    </source>
</evidence>
<dbReference type="CDD" id="cd07792">
    <property type="entry name" value="ASKHA_NBD_FGGY_GK1-3-like"/>
    <property type="match status" value="1"/>
</dbReference>
<evidence type="ECO:0000259" key="14">
    <source>
        <dbReference type="Pfam" id="PF02782"/>
    </source>
</evidence>
<protein>
    <recommendedName>
        <fullName evidence="11">Probable glycerol kinase</fullName>
        <ecNumber evidence="3">2.7.1.30</ecNumber>
    </recommendedName>
    <alternativeName>
        <fullName evidence="9">ATP:glycerol 3-phosphotransferase</fullName>
    </alternativeName>
</protein>
<evidence type="ECO:0000313" key="16">
    <source>
        <dbReference type="EnsemblMetazoa" id="HelroP93977"/>
    </source>
</evidence>
<dbReference type="GO" id="GO:0005739">
    <property type="term" value="C:mitochondrion"/>
    <property type="evidence" value="ECO:0000318"/>
    <property type="project" value="GO_Central"/>
</dbReference>
<organism evidence="16 17">
    <name type="scientific">Helobdella robusta</name>
    <name type="common">Californian leech</name>
    <dbReference type="NCBI Taxonomy" id="6412"/>
    <lineage>
        <taxon>Eukaryota</taxon>
        <taxon>Metazoa</taxon>
        <taxon>Spiralia</taxon>
        <taxon>Lophotrochozoa</taxon>
        <taxon>Annelida</taxon>
        <taxon>Clitellata</taxon>
        <taxon>Hirudinea</taxon>
        <taxon>Rhynchobdellida</taxon>
        <taxon>Glossiphoniidae</taxon>
        <taxon>Helobdella</taxon>
    </lineage>
</organism>
<dbReference type="InterPro" id="IPR005999">
    <property type="entry name" value="Glycerol_kin"/>
</dbReference>
<evidence type="ECO:0000259" key="13">
    <source>
        <dbReference type="Pfam" id="PF00370"/>
    </source>
</evidence>
<keyword evidence="8" id="KW-0067">ATP-binding</keyword>
<evidence type="ECO:0000256" key="9">
    <source>
        <dbReference type="ARBA" id="ARBA00043149"/>
    </source>
</evidence>
<dbReference type="STRING" id="6412.T1G8Y4"/>
<dbReference type="GO" id="GO:0046167">
    <property type="term" value="P:glycerol-3-phosphate biosynthetic process"/>
    <property type="evidence" value="ECO:0000318"/>
    <property type="project" value="GO_Central"/>
</dbReference>
<dbReference type="OMA" id="FMLMNIG"/>
<evidence type="ECO:0000256" key="2">
    <source>
        <dbReference type="ARBA" id="ARBA00009156"/>
    </source>
</evidence>
<dbReference type="CTD" id="20217531"/>
<dbReference type="EMBL" id="AMQM01000580">
    <property type="status" value="NOT_ANNOTATED_CDS"/>
    <property type="molecule type" value="Genomic_DNA"/>
</dbReference>
<keyword evidence="7" id="KW-0319">Glycerol metabolism</keyword>
<evidence type="ECO:0000313" key="15">
    <source>
        <dbReference type="EMBL" id="ESO06194.1"/>
    </source>
</evidence>
<dbReference type="EC" id="2.7.1.30" evidence="3"/>
<dbReference type="eggNOG" id="KOG2517">
    <property type="taxonomic scope" value="Eukaryota"/>
</dbReference>
<feature type="domain" description="Carbohydrate kinase FGGY C-terminal" evidence="14">
    <location>
        <begin position="272"/>
        <end position="461"/>
    </location>
</feature>
<dbReference type="InterPro" id="IPR000577">
    <property type="entry name" value="Carb_kinase_FGGY"/>
</dbReference>
<dbReference type="InterPro" id="IPR018484">
    <property type="entry name" value="FGGY_N"/>
</dbReference>
<dbReference type="GO" id="GO:0006071">
    <property type="term" value="P:glycerol metabolic process"/>
    <property type="evidence" value="ECO:0000318"/>
    <property type="project" value="GO_Central"/>
</dbReference>
<dbReference type="AlphaFoldDB" id="T1G8Y4"/>
<dbReference type="InterPro" id="IPR018485">
    <property type="entry name" value="FGGY_C"/>
</dbReference>
<dbReference type="Gene3D" id="3.30.420.40">
    <property type="match status" value="2"/>
</dbReference>
<evidence type="ECO:0000256" key="5">
    <source>
        <dbReference type="ARBA" id="ARBA00022741"/>
    </source>
</evidence>
<dbReference type="GO" id="GO:0019563">
    <property type="term" value="P:glycerol catabolic process"/>
    <property type="evidence" value="ECO:0007669"/>
    <property type="project" value="UniProtKB-UniPathway"/>
</dbReference>
<dbReference type="EMBL" id="AMQM01000579">
    <property type="status" value="NOT_ANNOTATED_CDS"/>
    <property type="molecule type" value="Genomic_DNA"/>
</dbReference>
<dbReference type="FunFam" id="3.30.420.40:FF:000177">
    <property type="entry name" value="Glycerol kinase"/>
    <property type="match status" value="1"/>
</dbReference>
<evidence type="ECO:0000256" key="11">
    <source>
        <dbReference type="ARBA" id="ARBA00071571"/>
    </source>
</evidence>
<keyword evidence="6 12" id="KW-0418">Kinase</keyword>
<dbReference type="Pfam" id="PF02782">
    <property type="entry name" value="FGGY_C"/>
    <property type="match status" value="1"/>
</dbReference>
<dbReference type="InterPro" id="IPR043129">
    <property type="entry name" value="ATPase_NBD"/>
</dbReference>
<dbReference type="FunCoup" id="T1G8Y4">
    <property type="interactions" value="415"/>
</dbReference>
<dbReference type="PANTHER" id="PTHR10196">
    <property type="entry name" value="SUGAR KINASE"/>
    <property type="match status" value="1"/>
</dbReference>
<dbReference type="InterPro" id="IPR042018">
    <property type="entry name" value="GK1-3_metazoan-type"/>
</dbReference>
<proteinExistence type="inferred from homology"/>
<keyword evidence="4 12" id="KW-0808">Transferase</keyword>
<reference evidence="15 17" key="2">
    <citation type="journal article" date="2013" name="Nature">
        <title>Insights into bilaterian evolution from three spiralian genomes.</title>
        <authorList>
            <person name="Simakov O."/>
            <person name="Marletaz F."/>
            <person name="Cho S.J."/>
            <person name="Edsinger-Gonzales E."/>
            <person name="Havlak P."/>
            <person name="Hellsten U."/>
            <person name="Kuo D.H."/>
            <person name="Larsson T."/>
            <person name="Lv J."/>
            <person name="Arendt D."/>
            <person name="Savage R."/>
            <person name="Osoegawa K."/>
            <person name="de Jong P."/>
            <person name="Grimwood J."/>
            <person name="Chapman J.A."/>
            <person name="Shapiro H."/>
            <person name="Aerts A."/>
            <person name="Otillar R.P."/>
            <person name="Terry A.Y."/>
            <person name="Boore J.L."/>
            <person name="Grigoriev I.V."/>
            <person name="Lindberg D.R."/>
            <person name="Seaver E.C."/>
            <person name="Weisblat D.A."/>
            <person name="Putnam N.H."/>
            <person name="Rokhsar D.S."/>
        </authorList>
    </citation>
    <scope>NUCLEOTIDE SEQUENCE</scope>
</reference>
<evidence type="ECO:0000256" key="1">
    <source>
        <dbReference type="ARBA" id="ARBA00005190"/>
    </source>
</evidence>
<dbReference type="PIRSF" id="PIRSF000538">
    <property type="entry name" value="GlpK"/>
    <property type="match status" value="1"/>
</dbReference>
<dbReference type="GO" id="GO:0006641">
    <property type="term" value="P:triglyceride metabolic process"/>
    <property type="evidence" value="ECO:0000318"/>
    <property type="project" value="GO_Central"/>
</dbReference>
<dbReference type="InterPro" id="IPR018483">
    <property type="entry name" value="Carb_kinase_FGGY_CS"/>
</dbReference>
<gene>
    <name evidence="16" type="primary">20217531</name>
    <name evidence="15" type="ORF">HELRODRAFT_93977</name>
</gene>
<comment type="pathway">
    <text evidence="1">Polyol metabolism; glycerol degradation via glycerol kinase pathway; sn-glycerol 3-phosphate from glycerol: step 1/1.</text>
</comment>
<keyword evidence="5" id="KW-0547">Nucleotide-binding</keyword>
<dbReference type="NCBIfam" id="TIGR01311">
    <property type="entry name" value="glycerol_kin"/>
    <property type="match status" value="1"/>
</dbReference>
<evidence type="ECO:0000256" key="7">
    <source>
        <dbReference type="ARBA" id="ARBA00022798"/>
    </source>
</evidence>
<dbReference type="HOGENOM" id="CLU_009281_2_3_1"/>
<dbReference type="Pfam" id="PF00370">
    <property type="entry name" value="FGGY_N"/>
    <property type="match status" value="1"/>
</dbReference>
<dbReference type="UniPathway" id="UPA00618">
    <property type="reaction ID" value="UER00672"/>
</dbReference>
<dbReference type="KEGG" id="hro:HELRODRAFT_93977"/>
<dbReference type="SUPFAM" id="SSF53067">
    <property type="entry name" value="Actin-like ATPase domain"/>
    <property type="match status" value="2"/>
</dbReference>
<dbReference type="GO" id="GO:0004370">
    <property type="term" value="F:glycerol kinase activity"/>
    <property type="evidence" value="ECO:0000318"/>
    <property type="project" value="GO_Central"/>
</dbReference>
<dbReference type="OrthoDB" id="5422795at2759"/>
<reference evidence="17" key="1">
    <citation type="submission" date="2012-12" db="EMBL/GenBank/DDBJ databases">
        <authorList>
            <person name="Hellsten U."/>
            <person name="Grimwood J."/>
            <person name="Chapman J.A."/>
            <person name="Shapiro H."/>
            <person name="Aerts A."/>
            <person name="Otillar R.P."/>
            <person name="Terry A.Y."/>
            <person name="Boore J.L."/>
            <person name="Simakov O."/>
            <person name="Marletaz F."/>
            <person name="Cho S.-J."/>
            <person name="Edsinger-Gonzales E."/>
            <person name="Havlak P."/>
            <person name="Kuo D.-H."/>
            <person name="Larsson T."/>
            <person name="Lv J."/>
            <person name="Arendt D."/>
            <person name="Savage R."/>
            <person name="Osoegawa K."/>
            <person name="de Jong P."/>
            <person name="Lindberg D.R."/>
            <person name="Seaver E.C."/>
            <person name="Weisblat D.A."/>
            <person name="Putnam N.H."/>
            <person name="Grigoriev I.V."/>
            <person name="Rokhsar D.S."/>
        </authorList>
    </citation>
    <scope>NUCLEOTIDE SEQUENCE</scope>
</reference>
<reference evidence="16" key="3">
    <citation type="submission" date="2015-06" db="UniProtKB">
        <authorList>
            <consortium name="EnsemblMetazoa"/>
        </authorList>
    </citation>
    <scope>IDENTIFICATION</scope>
</reference>
<dbReference type="InParanoid" id="T1G8Y4"/>
<feature type="domain" description="Carbohydrate kinase FGGY N-terminal" evidence="13">
    <location>
        <begin position="8"/>
        <end position="262"/>
    </location>
</feature>
<comment type="similarity">
    <text evidence="2 12">Belongs to the FGGY kinase family.</text>
</comment>
<dbReference type="PANTHER" id="PTHR10196:SF69">
    <property type="entry name" value="GLYCEROL KINASE"/>
    <property type="match status" value="1"/>
</dbReference>
<dbReference type="Proteomes" id="UP000015101">
    <property type="component" value="Unassembled WGS sequence"/>
</dbReference>
<dbReference type="FunFam" id="3.30.420.40:FF:000108">
    <property type="entry name" value="Glycerol kinase, glycosomal"/>
    <property type="match status" value="1"/>
</dbReference>
<evidence type="ECO:0000256" key="4">
    <source>
        <dbReference type="ARBA" id="ARBA00022679"/>
    </source>
</evidence>
<name>T1G8Y4_HELRO</name>
<evidence type="ECO:0000256" key="12">
    <source>
        <dbReference type="RuleBase" id="RU003733"/>
    </source>
</evidence>
<evidence type="ECO:0000256" key="8">
    <source>
        <dbReference type="ARBA" id="ARBA00022840"/>
    </source>
</evidence>
<dbReference type="EMBL" id="KB096324">
    <property type="protein sequence ID" value="ESO06194.1"/>
    <property type="molecule type" value="Genomic_DNA"/>
</dbReference>
<dbReference type="RefSeq" id="XP_009015562.1">
    <property type="nucleotide sequence ID" value="XM_009017314.1"/>
</dbReference>
<accession>T1G8Y4</accession>
<keyword evidence="17" id="KW-1185">Reference proteome</keyword>
<dbReference type="NCBIfam" id="NF000756">
    <property type="entry name" value="PRK00047.1"/>
    <property type="match status" value="1"/>
</dbReference>